<dbReference type="AlphaFoldDB" id="A0A7S0NJ70"/>
<evidence type="ECO:0000256" key="1">
    <source>
        <dbReference type="SAM" id="MobiDB-lite"/>
    </source>
</evidence>
<sequence length="243" mass="26229">MVDDKWRVKIADFGLSRVRRNTLLSGRSNIHGTFEWMAPEMLRAENFDEKADVYSYGVVLWELLSAPLTPWNELINVQVVAVVGYDRQRLVLGLAAEEAAREDAAMRTIGELFWACAGNDPRSRPTFQTVLERLEAALTLMLPGPDGTPGAAGTTPKVTTTSEVTAELGRLAGVGAAGPPANQGAWRGASQIEETRADEDEDENIAKGPTGLVIEEIAGERGEGAAKDEDESGVSYVVDEDGR</sequence>
<dbReference type="Gene3D" id="1.10.510.10">
    <property type="entry name" value="Transferase(Phosphotransferase) domain 1"/>
    <property type="match status" value="1"/>
</dbReference>
<dbReference type="InterPro" id="IPR011009">
    <property type="entry name" value="Kinase-like_dom_sf"/>
</dbReference>
<feature type="domain" description="Protein kinase" evidence="2">
    <location>
        <begin position="1"/>
        <end position="138"/>
    </location>
</feature>
<accession>A0A7S0NJ70</accession>
<name>A0A7S0NJ70_MICPS</name>
<dbReference type="InterPro" id="IPR001245">
    <property type="entry name" value="Ser-Thr/Tyr_kinase_cat_dom"/>
</dbReference>
<dbReference type="PROSITE" id="PS50011">
    <property type="entry name" value="PROTEIN_KINASE_DOM"/>
    <property type="match status" value="1"/>
</dbReference>
<protein>
    <recommendedName>
        <fullName evidence="2">Protein kinase domain-containing protein</fullName>
    </recommendedName>
</protein>
<organism evidence="3">
    <name type="scientific">Micromonas pusilla</name>
    <name type="common">Picoplanktonic green alga</name>
    <name type="synonym">Chromulina pusilla</name>
    <dbReference type="NCBI Taxonomy" id="38833"/>
    <lineage>
        <taxon>Eukaryota</taxon>
        <taxon>Viridiplantae</taxon>
        <taxon>Chlorophyta</taxon>
        <taxon>Mamiellophyceae</taxon>
        <taxon>Mamiellales</taxon>
        <taxon>Mamiellaceae</taxon>
        <taxon>Micromonas</taxon>
    </lineage>
</organism>
<proteinExistence type="predicted"/>
<dbReference type="InterPro" id="IPR000719">
    <property type="entry name" value="Prot_kinase_dom"/>
</dbReference>
<dbReference type="Pfam" id="PF07714">
    <property type="entry name" value="PK_Tyr_Ser-Thr"/>
    <property type="match status" value="1"/>
</dbReference>
<evidence type="ECO:0000259" key="2">
    <source>
        <dbReference type="PROSITE" id="PS50011"/>
    </source>
</evidence>
<dbReference type="PANTHER" id="PTHR23257">
    <property type="entry name" value="SERINE-THREONINE PROTEIN KINASE"/>
    <property type="match status" value="1"/>
</dbReference>
<dbReference type="InterPro" id="IPR050167">
    <property type="entry name" value="Ser_Thr_protein_kinase"/>
</dbReference>
<feature type="compositionally biased region" description="Acidic residues" evidence="1">
    <location>
        <begin position="228"/>
        <end position="243"/>
    </location>
</feature>
<reference evidence="3" key="1">
    <citation type="submission" date="2021-01" db="EMBL/GenBank/DDBJ databases">
        <authorList>
            <person name="Corre E."/>
            <person name="Pelletier E."/>
            <person name="Niang G."/>
            <person name="Scheremetjew M."/>
            <person name="Finn R."/>
            <person name="Kale V."/>
            <person name="Holt S."/>
            <person name="Cochrane G."/>
            <person name="Meng A."/>
            <person name="Brown T."/>
            <person name="Cohen L."/>
        </authorList>
    </citation>
    <scope>NUCLEOTIDE SEQUENCE</scope>
    <source>
        <strain evidence="3">CCMP1723</strain>
    </source>
</reference>
<evidence type="ECO:0000313" key="3">
    <source>
        <dbReference type="EMBL" id="CAD8515764.1"/>
    </source>
</evidence>
<dbReference type="SUPFAM" id="SSF56112">
    <property type="entry name" value="Protein kinase-like (PK-like)"/>
    <property type="match status" value="1"/>
</dbReference>
<feature type="region of interest" description="Disordered" evidence="1">
    <location>
        <begin position="218"/>
        <end position="243"/>
    </location>
</feature>
<gene>
    <name evidence="3" type="ORF">MCOM1403_LOCUS3189</name>
</gene>
<dbReference type="EMBL" id="HBEQ01004079">
    <property type="protein sequence ID" value="CAD8515764.1"/>
    <property type="molecule type" value="Transcribed_RNA"/>
</dbReference>
<dbReference type="GO" id="GO:0005524">
    <property type="term" value="F:ATP binding"/>
    <property type="evidence" value="ECO:0007669"/>
    <property type="project" value="InterPro"/>
</dbReference>
<feature type="compositionally biased region" description="Basic and acidic residues" evidence="1">
    <location>
        <begin position="218"/>
        <end position="227"/>
    </location>
</feature>
<dbReference type="GO" id="GO:0005737">
    <property type="term" value="C:cytoplasm"/>
    <property type="evidence" value="ECO:0007669"/>
    <property type="project" value="TreeGrafter"/>
</dbReference>
<dbReference type="GO" id="GO:0004672">
    <property type="term" value="F:protein kinase activity"/>
    <property type="evidence" value="ECO:0007669"/>
    <property type="project" value="InterPro"/>
</dbReference>
<dbReference type="PANTHER" id="PTHR23257:SF963">
    <property type="entry name" value="AT08303P"/>
    <property type="match status" value="1"/>
</dbReference>
<dbReference type="GO" id="GO:0007165">
    <property type="term" value="P:signal transduction"/>
    <property type="evidence" value="ECO:0007669"/>
    <property type="project" value="TreeGrafter"/>
</dbReference>